<evidence type="ECO:0000256" key="8">
    <source>
        <dbReference type="ARBA" id="ARBA00022989"/>
    </source>
</evidence>
<evidence type="ECO:0000256" key="11">
    <source>
        <dbReference type="ARBA" id="ARBA00055745"/>
    </source>
</evidence>
<reference evidence="13 14" key="1">
    <citation type="journal article" date="2021" name="Int. J. Syst. Evol. Microbiol.">
        <title>Amazonocrinis nigriterrae gen. nov., sp. nov., Atlanticothrix silvestris gen. nov., sp. nov. and Dendronalium phyllosphericum gen. nov., sp. nov., nostocacean cyanobacteria from Brazilian environments.</title>
        <authorList>
            <person name="Alvarenga D.O."/>
            <person name="Andreote A.P.D."/>
            <person name="Branco L.H.Z."/>
            <person name="Delbaje E."/>
            <person name="Cruz R.B."/>
            <person name="Varani A.M."/>
            <person name="Fiore M.F."/>
        </authorList>
    </citation>
    <scope>NUCLEOTIDE SEQUENCE [LARGE SCALE GENOMIC DNA]</scope>
    <source>
        <strain evidence="13 14">CENA67</strain>
    </source>
</reference>
<evidence type="ECO:0000313" key="13">
    <source>
        <dbReference type="EMBL" id="MBH8564929.1"/>
    </source>
</evidence>
<sequence length="412" mass="45382">MFQKIRYRLLLSYLVVFASLLGIFALAVRIVFAHSLIQQIKDKLTAIGQGAAANVEFEAGRLKVESDFRPQDLIAHHQALQWFDAQGYLVAQQGKTVLNSPLLPSKIVQVQSGKIRIQAATVPIIDSDNNQLVGYVRVSQSLDEFDETLEKLDWGLGGGIIITLVLSGIGGILVTRQAMQPIEESFQRLKQFTADASHELRSPLMAIKINAELPLEYPMEIGPKDAEKFQAIASATNQMTRLTEDLLFLARTDQVPNGDWDNLNLTLTLENLLLLYQPQAEAKQINLISQLTQNLYLMGDSVQLTRLFSNLIENALHYTPLGGVVEIKATRVGSQVYVKVQDTGVGIAPEHIDKVFERFWRADKSRSYNSGGSGLGLAIAQAIAQNHGGLITVTSQLGFGSCFNVRLPASIN</sequence>
<keyword evidence="14" id="KW-1185">Reference proteome</keyword>
<comment type="catalytic activity">
    <reaction evidence="1">
        <text>ATP + protein L-histidine = ADP + protein N-phospho-L-histidine.</text>
        <dbReference type="EC" id="2.7.13.3"/>
    </reaction>
</comment>
<evidence type="ECO:0000259" key="12">
    <source>
        <dbReference type="PROSITE" id="PS50109"/>
    </source>
</evidence>
<dbReference type="EMBL" id="JAECZC010000055">
    <property type="protein sequence ID" value="MBH8564929.1"/>
    <property type="molecule type" value="Genomic_DNA"/>
</dbReference>
<keyword evidence="8" id="KW-1133">Transmembrane helix</keyword>
<dbReference type="InterPro" id="IPR041610">
    <property type="entry name" value="ArlS_N"/>
</dbReference>
<evidence type="ECO:0000256" key="6">
    <source>
        <dbReference type="ARBA" id="ARBA00022692"/>
    </source>
</evidence>
<dbReference type="InterPro" id="IPR050428">
    <property type="entry name" value="TCS_sensor_his_kinase"/>
</dbReference>
<evidence type="ECO:0000256" key="7">
    <source>
        <dbReference type="ARBA" id="ARBA00022777"/>
    </source>
</evidence>
<dbReference type="AlphaFoldDB" id="A0A8J7HYP3"/>
<gene>
    <name evidence="13" type="ORF">I8748_22550</name>
</gene>
<evidence type="ECO:0000256" key="4">
    <source>
        <dbReference type="ARBA" id="ARBA00022553"/>
    </source>
</evidence>
<dbReference type="InterPro" id="IPR003594">
    <property type="entry name" value="HATPase_dom"/>
</dbReference>
<keyword evidence="6" id="KW-0812">Transmembrane</keyword>
<feature type="domain" description="Histidine kinase" evidence="12">
    <location>
        <begin position="195"/>
        <end position="411"/>
    </location>
</feature>
<dbReference type="PANTHER" id="PTHR45436">
    <property type="entry name" value="SENSOR HISTIDINE KINASE YKOH"/>
    <property type="match status" value="1"/>
</dbReference>
<dbReference type="InterPro" id="IPR036890">
    <property type="entry name" value="HATPase_C_sf"/>
</dbReference>
<accession>A0A8J7HYP3</accession>
<keyword evidence="7 13" id="KW-0418">Kinase</keyword>
<dbReference type="Gene3D" id="1.10.287.130">
    <property type="match status" value="1"/>
</dbReference>
<dbReference type="Pfam" id="PF00512">
    <property type="entry name" value="HisKA"/>
    <property type="match status" value="1"/>
</dbReference>
<dbReference type="SUPFAM" id="SSF55874">
    <property type="entry name" value="ATPase domain of HSP90 chaperone/DNA topoisomerase II/histidine kinase"/>
    <property type="match status" value="1"/>
</dbReference>
<keyword evidence="5" id="KW-0808">Transferase</keyword>
<evidence type="ECO:0000256" key="5">
    <source>
        <dbReference type="ARBA" id="ARBA00022679"/>
    </source>
</evidence>
<evidence type="ECO:0000313" key="14">
    <source>
        <dbReference type="Proteomes" id="UP000632766"/>
    </source>
</evidence>
<dbReference type="PRINTS" id="PR00344">
    <property type="entry name" value="BCTRLSENSOR"/>
</dbReference>
<dbReference type="PANTHER" id="PTHR45436:SF5">
    <property type="entry name" value="SENSOR HISTIDINE KINASE TRCS"/>
    <property type="match status" value="1"/>
</dbReference>
<dbReference type="CDD" id="cd00082">
    <property type="entry name" value="HisKA"/>
    <property type="match status" value="1"/>
</dbReference>
<dbReference type="GO" id="GO:0000155">
    <property type="term" value="F:phosphorelay sensor kinase activity"/>
    <property type="evidence" value="ECO:0007669"/>
    <property type="project" value="InterPro"/>
</dbReference>
<dbReference type="Pfam" id="PF02518">
    <property type="entry name" value="HATPase_c"/>
    <property type="match status" value="1"/>
</dbReference>
<comment type="function">
    <text evidence="11">Photoreceptor which exists in two forms that are reversibly interconvertible by light: the R form that absorbs maximally in the red region of the spectrum and the FR form that absorbs maximally in the far-red region.</text>
</comment>
<dbReference type="Proteomes" id="UP000632766">
    <property type="component" value="Unassembled WGS sequence"/>
</dbReference>
<dbReference type="GO" id="GO:0005886">
    <property type="term" value="C:plasma membrane"/>
    <property type="evidence" value="ECO:0007669"/>
    <property type="project" value="TreeGrafter"/>
</dbReference>
<dbReference type="EC" id="2.7.13.3" evidence="3"/>
<dbReference type="InterPro" id="IPR003661">
    <property type="entry name" value="HisK_dim/P_dom"/>
</dbReference>
<dbReference type="InterPro" id="IPR036097">
    <property type="entry name" value="HisK_dim/P_sf"/>
</dbReference>
<dbReference type="Gene3D" id="3.30.565.10">
    <property type="entry name" value="Histidine kinase-like ATPase, C-terminal domain"/>
    <property type="match status" value="1"/>
</dbReference>
<evidence type="ECO:0000256" key="10">
    <source>
        <dbReference type="ARBA" id="ARBA00023136"/>
    </source>
</evidence>
<dbReference type="FunFam" id="3.30.565.10:FF:000006">
    <property type="entry name" value="Sensor histidine kinase WalK"/>
    <property type="match status" value="1"/>
</dbReference>
<proteinExistence type="predicted"/>
<dbReference type="InterPro" id="IPR004358">
    <property type="entry name" value="Sig_transdc_His_kin-like_C"/>
</dbReference>
<keyword evidence="10" id="KW-0472">Membrane</keyword>
<organism evidence="13 14">
    <name type="scientific">Amazonocrinis nigriterrae CENA67</name>
    <dbReference type="NCBI Taxonomy" id="2794033"/>
    <lineage>
        <taxon>Bacteria</taxon>
        <taxon>Bacillati</taxon>
        <taxon>Cyanobacteriota</taxon>
        <taxon>Cyanophyceae</taxon>
        <taxon>Nostocales</taxon>
        <taxon>Nostocaceae</taxon>
        <taxon>Amazonocrinis</taxon>
        <taxon>Amazonocrinis nigriterrae</taxon>
    </lineage>
</organism>
<keyword evidence="9" id="KW-0902">Two-component regulatory system</keyword>
<evidence type="ECO:0000256" key="1">
    <source>
        <dbReference type="ARBA" id="ARBA00000085"/>
    </source>
</evidence>
<dbReference type="PROSITE" id="PS50109">
    <property type="entry name" value="HIS_KIN"/>
    <property type="match status" value="1"/>
</dbReference>
<evidence type="ECO:0000256" key="9">
    <source>
        <dbReference type="ARBA" id="ARBA00023012"/>
    </source>
</evidence>
<dbReference type="SMART" id="SM00387">
    <property type="entry name" value="HATPase_c"/>
    <property type="match status" value="1"/>
</dbReference>
<name>A0A8J7HYP3_9NOST</name>
<dbReference type="Pfam" id="PF18719">
    <property type="entry name" value="ArlS_N"/>
    <property type="match status" value="1"/>
</dbReference>
<comment type="subcellular location">
    <subcellularLocation>
        <location evidence="2">Membrane</location>
    </subcellularLocation>
</comment>
<dbReference type="SUPFAM" id="SSF47384">
    <property type="entry name" value="Homodimeric domain of signal transducing histidine kinase"/>
    <property type="match status" value="1"/>
</dbReference>
<dbReference type="InterPro" id="IPR005467">
    <property type="entry name" value="His_kinase_dom"/>
</dbReference>
<evidence type="ECO:0000256" key="2">
    <source>
        <dbReference type="ARBA" id="ARBA00004370"/>
    </source>
</evidence>
<dbReference type="SMART" id="SM00388">
    <property type="entry name" value="HisKA"/>
    <property type="match status" value="1"/>
</dbReference>
<protein>
    <recommendedName>
        <fullName evidence="3">histidine kinase</fullName>
        <ecNumber evidence="3">2.7.13.3</ecNumber>
    </recommendedName>
</protein>
<dbReference type="RefSeq" id="WP_198126747.1">
    <property type="nucleotide sequence ID" value="NZ_JAECZC010000055.1"/>
</dbReference>
<dbReference type="CDD" id="cd00075">
    <property type="entry name" value="HATPase"/>
    <property type="match status" value="1"/>
</dbReference>
<evidence type="ECO:0000256" key="3">
    <source>
        <dbReference type="ARBA" id="ARBA00012438"/>
    </source>
</evidence>
<comment type="caution">
    <text evidence="13">The sequence shown here is derived from an EMBL/GenBank/DDBJ whole genome shotgun (WGS) entry which is preliminary data.</text>
</comment>
<keyword evidence="4" id="KW-0597">Phosphoprotein</keyword>